<dbReference type="GO" id="GO:0006412">
    <property type="term" value="P:translation"/>
    <property type="evidence" value="ECO:0007669"/>
    <property type="project" value="InterPro"/>
</dbReference>
<dbReference type="PANTHER" id="PTHR45987:SF4">
    <property type="entry name" value="LARGE RIBOSOMAL SUBUNIT PROTEIN BL12M"/>
    <property type="match status" value="1"/>
</dbReference>
<dbReference type="SUPFAM" id="SSF54736">
    <property type="entry name" value="ClpS-like"/>
    <property type="match status" value="1"/>
</dbReference>
<evidence type="ECO:0000256" key="3">
    <source>
        <dbReference type="ARBA" id="ARBA00023274"/>
    </source>
</evidence>
<evidence type="ECO:0000256" key="1">
    <source>
        <dbReference type="ARBA" id="ARBA00007197"/>
    </source>
</evidence>
<dbReference type="PANTHER" id="PTHR45987">
    <property type="entry name" value="39S RIBOSOMAL PROTEIN L12"/>
    <property type="match status" value="1"/>
</dbReference>
<organism evidence="6 7">
    <name type="scientific">Ichthyophthirius multifiliis</name>
    <name type="common">White spot disease agent</name>
    <name type="synonym">Ich</name>
    <dbReference type="NCBI Taxonomy" id="5932"/>
    <lineage>
        <taxon>Eukaryota</taxon>
        <taxon>Sar</taxon>
        <taxon>Alveolata</taxon>
        <taxon>Ciliophora</taxon>
        <taxon>Intramacronucleata</taxon>
        <taxon>Oligohymenophorea</taxon>
        <taxon>Hymenostomatida</taxon>
        <taxon>Ophryoglenina</taxon>
        <taxon>Ichthyophthirius</taxon>
    </lineage>
</organism>
<evidence type="ECO:0000256" key="2">
    <source>
        <dbReference type="ARBA" id="ARBA00022980"/>
    </source>
</evidence>
<dbReference type="GO" id="GO:0003729">
    <property type="term" value="F:mRNA binding"/>
    <property type="evidence" value="ECO:0007669"/>
    <property type="project" value="TreeGrafter"/>
</dbReference>
<dbReference type="eggNOG" id="KOG1715">
    <property type="taxonomic scope" value="Eukaryota"/>
</dbReference>
<evidence type="ECO:0000256" key="4">
    <source>
        <dbReference type="SAM" id="MobiDB-lite"/>
    </source>
</evidence>
<dbReference type="AlphaFoldDB" id="G0QQH8"/>
<feature type="compositionally biased region" description="Low complexity" evidence="4">
    <location>
        <begin position="105"/>
        <end position="120"/>
    </location>
</feature>
<keyword evidence="3" id="KW-0687">Ribonucleoprotein</keyword>
<dbReference type="GO" id="GO:0003735">
    <property type="term" value="F:structural constituent of ribosome"/>
    <property type="evidence" value="ECO:0007669"/>
    <property type="project" value="InterPro"/>
</dbReference>
<dbReference type="InterPro" id="IPR000206">
    <property type="entry name" value="Ribosomal_bL12"/>
</dbReference>
<proteinExistence type="inferred from homology"/>
<dbReference type="STRING" id="857967.G0QQH8"/>
<keyword evidence="2 6" id="KW-0689">Ribosomal protein</keyword>
<dbReference type="InParanoid" id="G0QQH8"/>
<sequence>MTEGQKKKIEFLTEALLELNVMESRYLHFVLKDKILKTTQTSPLKINIDWPQMKQLEDGTWPPANPNWFLQQEAIAKLWPSGQAGLAQLFGGMSGGGSGSGNGEQGAVQQNQAAQQGEQNKGSKKEEPAAAKEKQNYDVELTAIDAAQKIKIIKEVRTVLNLGLKEAKEMVEKAPVILKKELKKAEAEELRDKLINIGCTINLL</sequence>
<reference evidence="6 7" key="1">
    <citation type="submission" date="2011-07" db="EMBL/GenBank/DDBJ databases">
        <authorList>
            <person name="Coyne R."/>
            <person name="Brami D."/>
            <person name="Johnson J."/>
            <person name="Hostetler J."/>
            <person name="Hannick L."/>
            <person name="Clark T."/>
            <person name="Cassidy-Hanley D."/>
            <person name="Inman J."/>
        </authorList>
    </citation>
    <scope>NUCLEOTIDE SEQUENCE [LARGE SCALE GENOMIC DNA]</scope>
    <source>
        <strain evidence="6 7">G5</strain>
    </source>
</reference>
<feature type="region of interest" description="Disordered" evidence="4">
    <location>
        <begin position="90"/>
        <end position="134"/>
    </location>
</feature>
<feature type="domain" description="Large ribosomal subunit protein bL12 C-terminal" evidence="5">
    <location>
        <begin position="137"/>
        <end position="203"/>
    </location>
</feature>
<comment type="similarity">
    <text evidence="1">Belongs to the bacterial ribosomal protein bL12 family.</text>
</comment>
<feature type="compositionally biased region" description="Gly residues" evidence="4">
    <location>
        <begin position="92"/>
        <end position="104"/>
    </location>
</feature>
<evidence type="ECO:0000313" key="6">
    <source>
        <dbReference type="EMBL" id="EGR32528.1"/>
    </source>
</evidence>
<dbReference type="GO" id="GO:1990904">
    <property type="term" value="C:ribonucleoprotein complex"/>
    <property type="evidence" value="ECO:0007669"/>
    <property type="project" value="UniProtKB-KW"/>
</dbReference>
<dbReference type="EMBL" id="GL983638">
    <property type="protein sequence ID" value="EGR32528.1"/>
    <property type="molecule type" value="Genomic_DNA"/>
</dbReference>
<dbReference type="OMA" id="AKEMYQF"/>
<dbReference type="CDD" id="cd00387">
    <property type="entry name" value="Ribosomal_L7_L12"/>
    <property type="match status" value="1"/>
</dbReference>
<accession>G0QQH8</accession>
<dbReference type="FunFam" id="3.30.1390.10:FF:000001">
    <property type="entry name" value="50S ribosomal protein L7/L12"/>
    <property type="match status" value="1"/>
</dbReference>
<dbReference type="InterPro" id="IPR013823">
    <property type="entry name" value="Ribosomal_bL12_C"/>
</dbReference>
<dbReference type="RefSeq" id="XP_004036514.1">
    <property type="nucleotide sequence ID" value="XM_004036466.1"/>
</dbReference>
<gene>
    <name evidence="6" type="ORF">IMG5_079150</name>
</gene>
<dbReference type="Proteomes" id="UP000008983">
    <property type="component" value="Unassembled WGS sequence"/>
</dbReference>
<dbReference type="InterPro" id="IPR014719">
    <property type="entry name" value="Ribosomal_bL12_C/ClpS-like"/>
</dbReference>
<protein>
    <submittedName>
        <fullName evidence="6">Ribosomal protein, putative</fullName>
    </submittedName>
</protein>
<name>G0QQH8_ICHMU</name>
<feature type="compositionally biased region" description="Basic and acidic residues" evidence="4">
    <location>
        <begin position="121"/>
        <end position="134"/>
    </location>
</feature>
<dbReference type="OrthoDB" id="250175at2759"/>
<dbReference type="GeneID" id="14908689"/>
<dbReference type="Gene3D" id="3.30.1390.10">
    <property type="match status" value="1"/>
</dbReference>
<evidence type="ECO:0000259" key="5">
    <source>
        <dbReference type="Pfam" id="PF00542"/>
    </source>
</evidence>
<keyword evidence="7" id="KW-1185">Reference proteome</keyword>
<dbReference type="GO" id="GO:0005840">
    <property type="term" value="C:ribosome"/>
    <property type="evidence" value="ECO:0007669"/>
    <property type="project" value="UniProtKB-KW"/>
</dbReference>
<dbReference type="Pfam" id="PF00542">
    <property type="entry name" value="Ribosomal_L12"/>
    <property type="match status" value="1"/>
</dbReference>
<evidence type="ECO:0000313" key="7">
    <source>
        <dbReference type="Proteomes" id="UP000008983"/>
    </source>
</evidence>